<keyword evidence="1" id="KW-0732">Signal</keyword>
<dbReference type="EMBL" id="CP022685">
    <property type="protein sequence ID" value="ATL33137.1"/>
    <property type="molecule type" value="Genomic_DNA"/>
</dbReference>
<sequence>MTYIRNSAPARRRVALGAVTVATVTAALAMPLSTAWAQQDARSAGPGRAALQRNLDDIVHKDGVVGAQAALVDGKSRISVRSGTAERGTGRKVPHDGYFRMGSNTKTFVATVMLQLEAEGRLRLDDKVDDWLPGVVEGQGNDGKRITVRQLLQHTSGVPDYAPHLPGIFDEEGFQKHRFDTLEPRELVQLAMRDKPTFEPGKGWNYSNTNYILAGMIIEKVTGRNWTEEVRSRIIKPLGLKHTYSARERADFGLPRPHANSYHQFKPGGPLVESTEVNMSWGDSAGDLVTTSKDLTRFWRGLLGGELLKPKQLKEMQTTVPAPREGRDTQERMGLGIFWRPLSCGGGYWGHGGTTLGHLNANGFIGKGERGVVMMRSTNLNTDDRDDRADKLVDDALCKRK</sequence>
<feature type="signal peptide" evidence="1">
    <location>
        <begin position="1"/>
        <end position="37"/>
    </location>
</feature>
<feature type="domain" description="Beta-lactamase-related" evidence="2">
    <location>
        <begin position="52"/>
        <end position="390"/>
    </location>
</feature>
<evidence type="ECO:0000313" key="3">
    <source>
        <dbReference type="EMBL" id="ATL33137.1"/>
    </source>
</evidence>
<gene>
    <name evidence="3" type="ORF">KY5_8119</name>
</gene>
<accession>A0A291QNI0</accession>
<dbReference type="PANTHER" id="PTHR46825:SF7">
    <property type="entry name" value="D-ALANYL-D-ALANINE CARBOXYPEPTIDASE"/>
    <property type="match status" value="1"/>
</dbReference>
<dbReference type="SUPFAM" id="SSF56601">
    <property type="entry name" value="beta-lactamase/transpeptidase-like"/>
    <property type="match status" value="1"/>
</dbReference>
<dbReference type="GO" id="GO:0009002">
    <property type="term" value="F:serine-type D-Ala-D-Ala carboxypeptidase activity"/>
    <property type="evidence" value="ECO:0007669"/>
    <property type="project" value="UniProtKB-EC"/>
</dbReference>
<evidence type="ECO:0000259" key="2">
    <source>
        <dbReference type="Pfam" id="PF00144"/>
    </source>
</evidence>
<keyword evidence="3" id="KW-0378">Hydrolase</keyword>
<dbReference type="AlphaFoldDB" id="A0A291QNI0"/>
<name>A0A291QNI0_9ACTN</name>
<proteinExistence type="predicted"/>
<keyword evidence="3" id="KW-0121">Carboxypeptidase</keyword>
<dbReference type="InterPro" id="IPR001466">
    <property type="entry name" value="Beta-lactam-related"/>
</dbReference>
<feature type="chain" id="PRO_5012268156" evidence="1">
    <location>
        <begin position="38"/>
        <end position="401"/>
    </location>
</feature>
<evidence type="ECO:0000256" key="1">
    <source>
        <dbReference type="SAM" id="SignalP"/>
    </source>
</evidence>
<dbReference type="RefSeq" id="WP_098246958.1">
    <property type="nucleotide sequence ID" value="NZ_CP022685.1"/>
</dbReference>
<dbReference type="PROSITE" id="PS51318">
    <property type="entry name" value="TAT"/>
    <property type="match status" value="1"/>
</dbReference>
<keyword evidence="4" id="KW-1185">Reference proteome</keyword>
<dbReference type="InterPro" id="IPR012338">
    <property type="entry name" value="Beta-lactam/transpept-like"/>
</dbReference>
<dbReference type="Gene3D" id="3.40.710.10">
    <property type="entry name" value="DD-peptidase/beta-lactamase superfamily"/>
    <property type="match status" value="1"/>
</dbReference>
<dbReference type="EC" id="3.4.16.4" evidence="3"/>
<evidence type="ECO:0000313" key="4">
    <source>
        <dbReference type="Proteomes" id="UP000221011"/>
    </source>
</evidence>
<organism evidence="3 4">
    <name type="scientific">Streptomyces formicae</name>
    <dbReference type="NCBI Taxonomy" id="1616117"/>
    <lineage>
        <taxon>Bacteria</taxon>
        <taxon>Bacillati</taxon>
        <taxon>Actinomycetota</taxon>
        <taxon>Actinomycetes</taxon>
        <taxon>Kitasatosporales</taxon>
        <taxon>Streptomycetaceae</taxon>
        <taxon>Streptomyces</taxon>
    </lineage>
</organism>
<dbReference type="PANTHER" id="PTHR46825">
    <property type="entry name" value="D-ALANYL-D-ALANINE-CARBOXYPEPTIDASE/ENDOPEPTIDASE AMPH"/>
    <property type="match status" value="1"/>
</dbReference>
<dbReference type="Proteomes" id="UP000221011">
    <property type="component" value="Chromosome"/>
</dbReference>
<reference evidence="3 4" key="1">
    <citation type="submission" date="2017-08" db="EMBL/GenBank/DDBJ databases">
        <title>Complete Genome Sequence of Streptomyces formicae KY5, the formicamycin producer.</title>
        <authorList>
            <person name="Holmes N.A."/>
            <person name="Devine R."/>
            <person name="Qin Z."/>
            <person name="Seipke R.F."/>
            <person name="Wilkinson B."/>
            <person name="Hutchings M.I."/>
        </authorList>
    </citation>
    <scope>NUCLEOTIDE SEQUENCE [LARGE SCALE GENOMIC DNA]</scope>
    <source>
        <strain evidence="3 4">KY5</strain>
    </source>
</reference>
<dbReference type="InterPro" id="IPR050491">
    <property type="entry name" value="AmpC-like"/>
</dbReference>
<dbReference type="KEGG" id="sfk:KY5_8119"/>
<keyword evidence="3" id="KW-0645">Protease</keyword>
<dbReference type="Pfam" id="PF00144">
    <property type="entry name" value="Beta-lactamase"/>
    <property type="match status" value="1"/>
</dbReference>
<dbReference type="InterPro" id="IPR006311">
    <property type="entry name" value="TAT_signal"/>
</dbReference>
<protein>
    <submittedName>
        <fullName evidence="3">D-alanyl-D-alanine carboxypeptidase</fullName>
        <ecNumber evidence="3">3.4.16.4</ecNumber>
    </submittedName>
</protein>